<protein>
    <submittedName>
        <fullName evidence="1">Uncharacterized protein</fullName>
    </submittedName>
</protein>
<name>A0A4S8I9W2_MUSBA</name>
<keyword evidence="2" id="KW-1185">Reference proteome</keyword>
<dbReference type="AlphaFoldDB" id="A0A4S8I9W2"/>
<comment type="caution">
    <text evidence="1">The sequence shown here is derived from an EMBL/GenBank/DDBJ whole genome shotgun (WGS) entry which is preliminary data.</text>
</comment>
<accession>A0A4S8I9W2</accession>
<gene>
    <name evidence="1" type="ORF">C4D60_Mb02t11280</name>
</gene>
<dbReference type="EMBL" id="PYDT01000011">
    <property type="protein sequence ID" value="THU44810.1"/>
    <property type="molecule type" value="Genomic_DNA"/>
</dbReference>
<proteinExistence type="predicted"/>
<evidence type="ECO:0000313" key="1">
    <source>
        <dbReference type="EMBL" id="THU44810.1"/>
    </source>
</evidence>
<sequence>MVARSLSTGRIGMATGLSIVSQSGCHKSPLVRAGTYNELLKSFTSLSFVNRVRDSSSLSGAAQIPQGEVRAQTGEKDRTIVPYIDKPCSEASLGPVKHPQYCGSFLRADAAALIGKRQGGCASLSSCFRRMSAEEGQKILSG</sequence>
<dbReference type="Proteomes" id="UP000317650">
    <property type="component" value="Chromosome 2"/>
</dbReference>
<organism evidence="1 2">
    <name type="scientific">Musa balbisiana</name>
    <name type="common">Banana</name>
    <dbReference type="NCBI Taxonomy" id="52838"/>
    <lineage>
        <taxon>Eukaryota</taxon>
        <taxon>Viridiplantae</taxon>
        <taxon>Streptophyta</taxon>
        <taxon>Embryophyta</taxon>
        <taxon>Tracheophyta</taxon>
        <taxon>Spermatophyta</taxon>
        <taxon>Magnoliopsida</taxon>
        <taxon>Liliopsida</taxon>
        <taxon>Zingiberales</taxon>
        <taxon>Musaceae</taxon>
        <taxon>Musa</taxon>
    </lineage>
</organism>
<reference evidence="1 2" key="1">
    <citation type="journal article" date="2019" name="Nat. Plants">
        <title>Genome sequencing of Musa balbisiana reveals subgenome evolution and function divergence in polyploid bananas.</title>
        <authorList>
            <person name="Yao X."/>
        </authorList>
    </citation>
    <scope>NUCLEOTIDE SEQUENCE [LARGE SCALE GENOMIC DNA]</scope>
    <source>
        <strain evidence="2">cv. DH-PKW</strain>
        <tissue evidence="1">Leaves</tissue>
    </source>
</reference>
<evidence type="ECO:0000313" key="2">
    <source>
        <dbReference type="Proteomes" id="UP000317650"/>
    </source>
</evidence>